<dbReference type="RefSeq" id="WP_135834170.1">
    <property type="nucleotide sequence ID" value="NZ_CAUQWU010000013.1"/>
</dbReference>
<evidence type="ECO:0000313" key="2">
    <source>
        <dbReference type="EMBL" id="TGN30311.1"/>
    </source>
</evidence>
<protein>
    <recommendedName>
        <fullName evidence="4">DUF5723 domain-containing protein</fullName>
    </recommendedName>
</protein>
<proteinExistence type="predicted"/>
<dbReference type="EMBL" id="SRPE01000001">
    <property type="protein sequence ID" value="TGN30311.1"/>
    <property type="molecule type" value="Genomic_DNA"/>
</dbReference>
<feature type="signal peptide" evidence="1">
    <location>
        <begin position="1"/>
        <end position="17"/>
    </location>
</feature>
<gene>
    <name evidence="2" type="ORF">E4J94_01710</name>
</gene>
<comment type="caution">
    <text evidence="2">The sequence shown here is derived from an EMBL/GenBank/DDBJ whole genome shotgun (WGS) entry which is preliminary data.</text>
</comment>
<dbReference type="OrthoDB" id="9805336at2"/>
<sequence>MKKLLLIVIFCSNLIFGQNILSFSNDQYSGINGSLFSPTTSYFNPNKWDVNIISEDILLTNDYAYISDQNIIGLLKGETKTANLKAGIRGETHSNILDFTTKNSVSYHLENDILGPSISFKKKINNQTFRLGFFSRLRTQGSIKDLDNYFRFSNQKELEPRNYTFEPNKTNAMNWGEFGLNLSTNLHTTNTSELIIGTNIKYLLGLDGAYVKNKSAIKLEAIPTSTSTISNPDADIYASGFDIEAGYSTNYDFDRDQYILRNRGNGIGIDLGVSFVNRRINDELYDFKFSANLLDIGLVKFKGENHHFYNPSQKIQIRNNPNLDGVQFESIDQYLRLLSKEIYGNEIQSKTENNFSIGLPTSLHLNLSKKIIENHYLNFNLIQRMPIFENSLKRVNVLQTSYTIQKDGFGIGPSLSIYDYENVTLGGYVRIGPLILGSDNAIPILFKQKKLTSANFYFGLKLYPFWDSEAKRRSREPCECE</sequence>
<evidence type="ECO:0008006" key="4">
    <source>
        <dbReference type="Google" id="ProtNLM"/>
    </source>
</evidence>
<keyword evidence="1" id="KW-0732">Signal</keyword>
<feature type="chain" id="PRO_5021433589" description="DUF5723 domain-containing protein" evidence="1">
    <location>
        <begin position="18"/>
        <end position="481"/>
    </location>
</feature>
<name>A0A4Z1BKB5_9FLAO</name>
<keyword evidence="3" id="KW-1185">Reference proteome</keyword>
<evidence type="ECO:0000313" key="3">
    <source>
        <dbReference type="Proteomes" id="UP000297998"/>
    </source>
</evidence>
<dbReference type="Proteomes" id="UP000297998">
    <property type="component" value="Unassembled WGS sequence"/>
</dbReference>
<dbReference type="AlphaFoldDB" id="A0A4Z1BKB5"/>
<evidence type="ECO:0000256" key="1">
    <source>
        <dbReference type="SAM" id="SignalP"/>
    </source>
</evidence>
<accession>A0A4Z1BKB5</accession>
<organism evidence="2 3">
    <name type="scientific">Empedobacter tilapiae</name>
    <dbReference type="NCBI Taxonomy" id="2491114"/>
    <lineage>
        <taxon>Bacteria</taxon>
        <taxon>Pseudomonadati</taxon>
        <taxon>Bacteroidota</taxon>
        <taxon>Flavobacteriia</taxon>
        <taxon>Flavobacteriales</taxon>
        <taxon>Weeksellaceae</taxon>
        <taxon>Empedobacter</taxon>
    </lineage>
</organism>
<reference evidence="2 3" key="1">
    <citation type="submission" date="2019-03" db="EMBL/GenBank/DDBJ databases">
        <title>Empedobacter tilapiae sp. nov., isolated from an intestine of Nile tilapia Oreochromis niloticus.</title>
        <authorList>
            <person name="Kim Y.-O."/>
            <person name="Yoon J.-H."/>
        </authorList>
    </citation>
    <scope>NUCLEOTIDE SEQUENCE [LARGE SCALE GENOMIC DNA]</scope>
    <source>
        <strain evidence="2 3">MRS2</strain>
    </source>
</reference>